<evidence type="ECO:0000313" key="3">
    <source>
        <dbReference type="Proteomes" id="UP000256478"/>
    </source>
</evidence>
<reference evidence="2 3" key="1">
    <citation type="submission" date="2018-08" db="EMBL/GenBank/DDBJ databases">
        <title>Thalassotalea euphylliae genome.</title>
        <authorList>
            <person name="Summers S."/>
            <person name="Rice S.A."/>
            <person name="Freckelton M.L."/>
            <person name="Nedved B.T."/>
            <person name="Hadfield M.G."/>
        </authorList>
    </citation>
    <scope>NUCLEOTIDE SEQUENCE [LARGE SCALE GENOMIC DNA]</scope>
    <source>
        <strain evidence="2 3">H1</strain>
    </source>
</reference>
<keyword evidence="1" id="KW-1133">Transmembrane helix</keyword>
<proteinExistence type="predicted"/>
<keyword evidence="1" id="KW-0472">Membrane</keyword>
<sequence length="141" mass="16625">MLLAACYLIFRYAQTALWLWQALFVLALLSAILFYLTRQWFYASGAEHLTVILPDHEICWRNKIYVLDSASRLSFLGFWLVLNDQTERALGSVNSGVKMPLSIKNLRKPKRYSELFIQRRQLNYQQTCYLSYLIKAAQKHR</sequence>
<organism evidence="2 3">
    <name type="scientific">Thalassotalea euphylliae</name>
    <dbReference type="NCBI Taxonomy" id="1655234"/>
    <lineage>
        <taxon>Bacteria</taxon>
        <taxon>Pseudomonadati</taxon>
        <taxon>Pseudomonadota</taxon>
        <taxon>Gammaproteobacteria</taxon>
        <taxon>Alteromonadales</taxon>
        <taxon>Colwelliaceae</taxon>
        <taxon>Thalassotalea</taxon>
    </lineage>
</organism>
<gene>
    <name evidence="2" type="ORF">DXX93_03735</name>
</gene>
<evidence type="ECO:0000256" key="1">
    <source>
        <dbReference type="SAM" id="Phobius"/>
    </source>
</evidence>
<accession>A0A3E0TMX2</accession>
<protein>
    <submittedName>
        <fullName evidence="2">Uncharacterized protein</fullName>
    </submittedName>
</protein>
<comment type="caution">
    <text evidence="2">The sequence shown here is derived from an EMBL/GenBank/DDBJ whole genome shotgun (WGS) entry which is preliminary data.</text>
</comment>
<dbReference type="EMBL" id="QUOU01000001">
    <property type="protein sequence ID" value="REL25753.1"/>
    <property type="molecule type" value="Genomic_DNA"/>
</dbReference>
<name>A0A3E0TMX2_9GAMM</name>
<dbReference type="AlphaFoldDB" id="A0A3E0TMX2"/>
<keyword evidence="1" id="KW-0812">Transmembrane</keyword>
<dbReference type="Proteomes" id="UP000256478">
    <property type="component" value="Unassembled WGS sequence"/>
</dbReference>
<feature type="transmembrane region" description="Helical" evidence="1">
    <location>
        <begin position="17"/>
        <end position="36"/>
    </location>
</feature>
<evidence type="ECO:0000313" key="2">
    <source>
        <dbReference type="EMBL" id="REL25753.1"/>
    </source>
</evidence>